<proteinExistence type="predicted"/>
<evidence type="ECO:0000313" key="3">
    <source>
        <dbReference type="EMBL" id="MBW0516648.1"/>
    </source>
</evidence>
<name>A0A9Q3E9G5_9BASI</name>
<dbReference type="SUPFAM" id="SSF53098">
    <property type="entry name" value="Ribonuclease H-like"/>
    <property type="match status" value="1"/>
</dbReference>
<evidence type="ECO:0000259" key="2">
    <source>
        <dbReference type="PROSITE" id="PS50994"/>
    </source>
</evidence>
<dbReference type="Gene3D" id="3.30.420.10">
    <property type="entry name" value="Ribonuclease H-like superfamily/Ribonuclease H"/>
    <property type="match status" value="1"/>
</dbReference>
<dbReference type="GO" id="GO:0005634">
    <property type="term" value="C:nucleus"/>
    <property type="evidence" value="ECO:0007669"/>
    <property type="project" value="UniProtKB-ARBA"/>
</dbReference>
<keyword evidence="1" id="KW-0694">RNA-binding</keyword>
<dbReference type="PANTHER" id="PTHR37984:SF5">
    <property type="entry name" value="PROTEIN NYNRIN-LIKE"/>
    <property type="match status" value="1"/>
</dbReference>
<dbReference type="InterPro" id="IPR050951">
    <property type="entry name" value="Retrovirus_Pol_polyprotein"/>
</dbReference>
<gene>
    <name evidence="3" type="ORF">O181_056363</name>
</gene>
<dbReference type="OrthoDB" id="2273864at2759"/>
<reference evidence="3" key="1">
    <citation type="submission" date="2021-03" db="EMBL/GenBank/DDBJ databases">
        <title>Draft genome sequence of rust myrtle Austropuccinia psidii MF-1, a brazilian biotype.</title>
        <authorList>
            <person name="Quecine M.C."/>
            <person name="Pachon D.M.R."/>
            <person name="Bonatelli M.L."/>
            <person name="Correr F.H."/>
            <person name="Franceschini L.M."/>
            <person name="Leite T.F."/>
            <person name="Margarido G.R.A."/>
            <person name="Almeida C.A."/>
            <person name="Ferrarezi J.A."/>
            <person name="Labate C.A."/>
        </authorList>
    </citation>
    <scope>NUCLEOTIDE SEQUENCE</scope>
    <source>
        <strain evidence="3">MF-1</strain>
    </source>
</reference>
<evidence type="ECO:0000256" key="1">
    <source>
        <dbReference type="ARBA" id="ARBA00022884"/>
    </source>
</evidence>
<protein>
    <recommendedName>
        <fullName evidence="2">Integrase catalytic domain-containing protein</fullName>
    </recommendedName>
</protein>
<dbReference type="PANTHER" id="PTHR37984">
    <property type="entry name" value="PROTEIN CBG26694"/>
    <property type="match status" value="1"/>
</dbReference>
<accession>A0A9Q3E9G5</accession>
<keyword evidence="4" id="KW-1185">Reference proteome</keyword>
<dbReference type="GO" id="GO:0015074">
    <property type="term" value="P:DNA integration"/>
    <property type="evidence" value="ECO:0007669"/>
    <property type="project" value="InterPro"/>
</dbReference>
<dbReference type="PROSITE" id="PS50994">
    <property type="entry name" value="INTEGRASE"/>
    <property type="match status" value="1"/>
</dbReference>
<comment type="caution">
    <text evidence="3">The sequence shown here is derived from an EMBL/GenBank/DDBJ whole genome shotgun (WGS) entry which is preliminary data.</text>
</comment>
<sequence>MIQIQEIRSPWEIAHMDWVIALPKEGEKSFNAFLVLVDRYRKTPMFLQCHKGDTAMNTAITIWNRVISHTGLFLNIISDRDPKFTSSLWTNIHKLFGARLSFSIAYHSQTDDLVEIIIHTLGYIIRRFCAYGLKLKDSDGFNHNWCTLITALELAYNKSIHSSTGKTPEILGKYCNTRIPYVPLKKDLVDINLKESSFKISLTKARHHTN</sequence>
<organism evidence="3 4">
    <name type="scientific">Austropuccinia psidii MF-1</name>
    <dbReference type="NCBI Taxonomy" id="1389203"/>
    <lineage>
        <taxon>Eukaryota</taxon>
        <taxon>Fungi</taxon>
        <taxon>Dikarya</taxon>
        <taxon>Basidiomycota</taxon>
        <taxon>Pucciniomycotina</taxon>
        <taxon>Pucciniomycetes</taxon>
        <taxon>Pucciniales</taxon>
        <taxon>Sphaerophragmiaceae</taxon>
        <taxon>Austropuccinia</taxon>
    </lineage>
</organism>
<dbReference type="InterPro" id="IPR001584">
    <property type="entry name" value="Integrase_cat-core"/>
</dbReference>
<dbReference type="Proteomes" id="UP000765509">
    <property type="component" value="Unassembled WGS sequence"/>
</dbReference>
<dbReference type="EMBL" id="AVOT02025382">
    <property type="protein sequence ID" value="MBW0516648.1"/>
    <property type="molecule type" value="Genomic_DNA"/>
</dbReference>
<dbReference type="InterPro" id="IPR036397">
    <property type="entry name" value="RNaseH_sf"/>
</dbReference>
<evidence type="ECO:0000313" key="4">
    <source>
        <dbReference type="Proteomes" id="UP000765509"/>
    </source>
</evidence>
<dbReference type="InterPro" id="IPR012337">
    <property type="entry name" value="RNaseH-like_sf"/>
</dbReference>
<dbReference type="AlphaFoldDB" id="A0A9Q3E9G5"/>
<dbReference type="GO" id="GO:0003723">
    <property type="term" value="F:RNA binding"/>
    <property type="evidence" value="ECO:0007669"/>
    <property type="project" value="UniProtKB-KW"/>
</dbReference>
<feature type="domain" description="Integrase catalytic" evidence="2">
    <location>
        <begin position="6"/>
        <end position="176"/>
    </location>
</feature>